<evidence type="ECO:0000313" key="2">
    <source>
        <dbReference type="Proteomes" id="UP000321245"/>
    </source>
</evidence>
<name>A0A511NIL2_9FLAO</name>
<organism evidence="1 2">
    <name type="scientific">Empedobacter brevis NBRC 14943 = ATCC 43319</name>
    <dbReference type="NCBI Taxonomy" id="1218108"/>
    <lineage>
        <taxon>Bacteria</taxon>
        <taxon>Pseudomonadati</taxon>
        <taxon>Bacteroidota</taxon>
        <taxon>Flavobacteriia</taxon>
        <taxon>Flavobacteriales</taxon>
        <taxon>Weeksellaceae</taxon>
        <taxon>Empedobacter</taxon>
    </lineage>
</organism>
<dbReference type="EMBL" id="BJXC01000018">
    <property type="protein sequence ID" value="GEM52642.1"/>
    <property type="molecule type" value="Genomic_DNA"/>
</dbReference>
<gene>
    <name evidence="1" type="ORF">EB1_24320</name>
</gene>
<accession>A0A511NIL2</accession>
<evidence type="ECO:0000313" key="1">
    <source>
        <dbReference type="EMBL" id="GEM52642.1"/>
    </source>
</evidence>
<dbReference type="Proteomes" id="UP000321245">
    <property type="component" value="Unassembled WGS sequence"/>
</dbReference>
<sequence length="132" mass="14933">MSRPAGFTSVLATMNGDAQFMADNSLKNTSVIVQEIKTYHRGSKKKPLYVVMVLGEINGRAFGANKYLSVMDTELAIESGEILLKNRKMTREEAIEKLKEAKELMEIDMMSKDEFEELKKELAPIITNKKED</sequence>
<dbReference type="AlphaFoldDB" id="A0A511NIL2"/>
<proteinExistence type="predicted"/>
<keyword evidence="2" id="KW-1185">Reference proteome</keyword>
<reference evidence="1 2" key="1">
    <citation type="submission" date="2019-07" db="EMBL/GenBank/DDBJ databases">
        <title>Whole genome shotgun sequence of Empedobacter brevis NBRC 14943.</title>
        <authorList>
            <person name="Hosoyama A."/>
            <person name="Uohara A."/>
            <person name="Ohji S."/>
            <person name="Ichikawa N."/>
        </authorList>
    </citation>
    <scope>NUCLEOTIDE SEQUENCE [LARGE SCALE GENOMIC DNA]</scope>
    <source>
        <strain evidence="1 2">NBRC 14943</strain>
    </source>
</reference>
<dbReference type="RefSeq" id="WP_146810564.1">
    <property type="nucleotide sequence ID" value="NZ_BJXC01000018.1"/>
</dbReference>
<protein>
    <submittedName>
        <fullName evidence="1">Uncharacterized protein</fullName>
    </submittedName>
</protein>
<comment type="caution">
    <text evidence="1">The sequence shown here is derived from an EMBL/GenBank/DDBJ whole genome shotgun (WGS) entry which is preliminary data.</text>
</comment>